<reference evidence="2" key="1">
    <citation type="journal article" date="2020" name="Phytopathology">
        <title>Genome Sequence Resources of Colletotrichum truncatum, C. plurivorum, C. musicola, and C. sojae: Four Species Pathogenic to Soybean (Glycine max).</title>
        <authorList>
            <person name="Rogerio F."/>
            <person name="Boufleur T.R."/>
            <person name="Ciampi-Guillardi M."/>
            <person name="Sukno S.A."/>
            <person name="Thon M.R."/>
            <person name="Massola Junior N.S."/>
            <person name="Baroncelli R."/>
        </authorList>
    </citation>
    <scope>NUCLEOTIDE SEQUENCE</scope>
    <source>
        <strain evidence="2">LFN00145</strain>
    </source>
</reference>
<evidence type="ECO:0000313" key="3">
    <source>
        <dbReference type="Proteomes" id="UP000654918"/>
    </source>
</evidence>
<dbReference type="PANTHER" id="PTHR33112:SF11">
    <property type="entry name" value="HETEROKARYON INCOMPATIBILITY DOMAIN-CONTAINING PROTEIN"/>
    <property type="match status" value="1"/>
</dbReference>
<evidence type="ECO:0000256" key="1">
    <source>
        <dbReference type="SAM" id="MobiDB-lite"/>
    </source>
</evidence>
<accession>A0A8H6NB18</accession>
<keyword evidence="3" id="KW-1185">Reference proteome</keyword>
<feature type="region of interest" description="Disordered" evidence="1">
    <location>
        <begin position="64"/>
        <end position="89"/>
    </location>
</feature>
<dbReference type="PANTHER" id="PTHR33112">
    <property type="entry name" value="DOMAIN PROTEIN, PUTATIVE-RELATED"/>
    <property type="match status" value="1"/>
</dbReference>
<dbReference type="Proteomes" id="UP000654918">
    <property type="component" value="Unassembled WGS sequence"/>
</dbReference>
<protein>
    <submittedName>
        <fullName evidence="2">Heterokaryon incompatibility protein</fullName>
    </submittedName>
</protein>
<comment type="caution">
    <text evidence="2">The sequence shown here is derived from an EMBL/GenBank/DDBJ whole genome shotgun (WGS) entry which is preliminary data.</text>
</comment>
<evidence type="ECO:0000313" key="2">
    <source>
        <dbReference type="EMBL" id="KAF6826248.1"/>
    </source>
</evidence>
<proteinExistence type="predicted"/>
<name>A0A8H6NB18_9PEZI</name>
<dbReference type="EMBL" id="WIGO01000158">
    <property type="protein sequence ID" value="KAF6826248.1"/>
    <property type="molecule type" value="Genomic_DNA"/>
</dbReference>
<sequence length="559" mass="63331">MICSICQDALSVDDFHAFFITDKETKPHHLTYTSLKSSVDAGCYVCNRLWACLAAEERQFVTSSAGRELDGNDKPALGANQEADGNEEKPVTTIEANEGAGYGHAGSYLLSVSFNSIPIPRPASAEFRPHWRLSLLLKHQEGHTTKRHSLRTDSLETLLLAKRWVTECVETHDQCKASRCTDTGWYPTRLIDCGPPGEERPRCRLITTKDVSLNEPYMTLSHCWGRVECLSLTAENHDLLRTISPSKTYHYYARKPYALPDISASDVFGSIHYVSSSKEIIMLTGDTRQHYRFWEKEVSHALINTRAWVFQERLLSPRVLHFGERQILWECENKDAAEIHPEDLPVDLSWTFKRFKGFALDDTAEAPGDLPIYLYRTEIVKAYTACKLTFPSDKLIALSAVAKRMTGIYGDEYVAGMWRRYLERELIWSVSVRHADRRARPTRTPPVYRAPSWSWAATDGRINPGLPDVDAADILIQVHDFNLDYATSDRMGLVTGGWLRLWGVLKPLLLTAYHSPTAPSDADWEMAVNGNHVSVPSESWAREPQPYVLLDGPRPNFDE</sequence>
<organism evidence="2 3">
    <name type="scientific">Colletotrichum plurivorum</name>
    <dbReference type="NCBI Taxonomy" id="2175906"/>
    <lineage>
        <taxon>Eukaryota</taxon>
        <taxon>Fungi</taxon>
        <taxon>Dikarya</taxon>
        <taxon>Ascomycota</taxon>
        <taxon>Pezizomycotina</taxon>
        <taxon>Sordariomycetes</taxon>
        <taxon>Hypocreomycetidae</taxon>
        <taxon>Glomerellales</taxon>
        <taxon>Glomerellaceae</taxon>
        <taxon>Colletotrichum</taxon>
        <taxon>Colletotrichum orchidearum species complex</taxon>
    </lineage>
</organism>
<gene>
    <name evidence="2" type="ORF">CPLU01_09787</name>
</gene>
<dbReference type="AlphaFoldDB" id="A0A8H6NB18"/>